<proteinExistence type="predicted"/>
<keyword evidence="2" id="KW-1185">Reference proteome</keyword>
<protein>
    <recommendedName>
        <fullName evidence="3">Reverse transcriptase domain-containing protein</fullName>
    </recommendedName>
</protein>
<comment type="caution">
    <text evidence="1">The sequence shown here is derived from an EMBL/GenBank/DDBJ whole genome shotgun (WGS) entry which is preliminary data.</text>
</comment>
<gene>
    <name evidence="1" type="ORF">ANN_08357</name>
</gene>
<dbReference type="Proteomes" id="UP001148838">
    <property type="component" value="Unassembled WGS sequence"/>
</dbReference>
<name>A0ABQ8T164_PERAM</name>
<evidence type="ECO:0000313" key="2">
    <source>
        <dbReference type="Proteomes" id="UP001148838"/>
    </source>
</evidence>
<evidence type="ECO:0008006" key="3">
    <source>
        <dbReference type="Google" id="ProtNLM"/>
    </source>
</evidence>
<organism evidence="1 2">
    <name type="scientific">Periplaneta americana</name>
    <name type="common">American cockroach</name>
    <name type="synonym">Blatta americana</name>
    <dbReference type="NCBI Taxonomy" id="6978"/>
    <lineage>
        <taxon>Eukaryota</taxon>
        <taxon>Metazoa</taxon>
        <taxon>Ecdysozoa</taxon>
        <taxon>Arthropoda</taxon>
        <taxon>Hexapoda</taxon>
        <taxon>Insecta</taxon>
        <taxon>Pterygota</taxon>
        <taxon>Neoptera</taxon>
        <taxon>Polyneoptera</taxon>
        <taxon>Dictyoptera</taxon>
        <taxon>Blattodea</taxon>
        <taxon>Blattoidea</taxon>
        <taxon>Blattidae</taxon>
        <taxon>Blattinae</taxon>
        <taxon>Periplaneta</taxon>
    </lineage>
</organism>
<sequence length="262" mass="30205">MMRILNVRFVHKLLRGKRLYNIKRQYKLQHVTDETLKDEVQILDDYLSGFLQSSAVRVTDARTLQFSLQKVHENREGLELKGLHQLLVYADDVNMLGENPQTITENTEILLEASNAVGLEVNPEKTKKHYSSYETFRAEVIDDVSLRILYVVRFRGDVEGTVIGLNRNRKEVKDKSWLFNDAVSTTRLFSIDEIGDGEMVFGEMRPRIRHRLHGIRLTVGKNRAGIEPAPERNFRSAGKRLNRLSHAGGLWTLHDMISHDVI</sequence>
<reference evidence="1 2" key="1">
    <citation type="journal article" date="2022" name="Allergy">
        <title>Genome assembly and annotation of Periplaneta americana reveal a comprehensive cockroach allergen profile.</title>
        <authorList>
            <person name="Wang L."/>
            <person name="Xiong Q."/>
            <person name="Saelim N."/>
            <person name="Wang L."/>
            <person name="Nong W."/>
            <person name="Wan A.T."/>
            <person name="Shi M."/>
            <person name="Liu X."/>
            <person name="Cao Q."/>
            <person name="Hui J.H.L."/>
            <person name="Sookrung N."/>
            <person name="Leung T.F."/>
            <person name="Tungtrongchitr A."/>
            <person name="Tsui S.K.W."/>
        </authorList>
    </citation>
    <scope>NUCLEOTIDE SEQUENCE [LARGE SCALE GENOMIC DNA]</scope>
    <source>
        <strain evidence="1">PWHHKU_190912</strain>
    </source>
</reference>
<accession>A0ABQ8T164</accession>
<dbReference type="EMBL" id="JAJSOF020000017">
    <property type="protein sequence ID" value="KAJ4440218.1"/>
    <property type="molecule type" value="Genomic_DNA"/>
</dbReference>
<evidence type="ECO:0000313" key="1">
    <source>
        <dbReference type="EMBL" id="KAJ4440218.1"/>
    </source>
</evidence>